<evidence type="ECO:0000256" key="5">
    <source>
        <dbReference type="ARBA" id="ARBA00023136"/>
    </source>
</evidence>
<keyword evidence="3 6" id="KW-0732">Signal</keyword>
<feature type="chain" id="PRO_5045836709" evidence="6">
    <location>
        <begin position="23"/>
        <end position="811"/>
    </location>
</feature>
<dbReference type="InterPro" id="IPR051136">
    <property type="entry name" value="Intracellular_Lectin-GPT"/>
</dbReference>
<gene>
    <name evidence="8" type="ORF">KW502_06825</name>
</gene>
<evidence type="ECO:0000256" key="4">
    <source>
        <dbReference type="ARBA" id="ARBA00022989"/>
    </source>
</evidence>
<dbReference type="RefSeq" id="WP_219039798.1">
    <property type="nucleotide sequence ID" value="NZ_JAHWDF010000006.1"/>
</dbReference>
<reference evidence="8 9" key="1">
    <citation type="submission" date="2021-07" db="EMBL/GenBank/DDBJ databases">
        <title>Mesonia aestuariivivens sp. nov., isolated from a tidal flat.</title>
        <authorList>
            <person name="Kim Y.-O."/>
            <person name="Yoon J.-H."/>
        </authorList>
    </citation>
    <scope>NUCLEOTIDE SEQUENCE [LARGE SCALE GENOMIC DNA]</scope>
    <source>
        <strain evidence="8 9">JHPTF-M18</strain>
    </source>
</reference>
<dbReference type="Pfam" id="PF13585">
    <property type="entry name" value="CHU_C"/>
    <property type="match status" value="1"/>
</dbReference>
<dbReference type="PANTHER" id="PTHR12223:SF28">
    <property type="entry name" value="LECTIN, MANNOSE BINDING 1 LIKE"/>
    <property type="match status" value="1"/>
</dbReference>
<keyword evidence="2" id="KW-0812">Transmembrane</keyword>
<evidence type="ECO:0000313" key="9">
    <source>
        <dbReference type="Proteomes" id="UP000719267"/>
    </source>
</evidence>
<evidence type="ECO:0000256" key="3">
    <source>
        <dbReference type="ARBA" id="ARBA00022729"/>
    </source>
</evidence>
<keyword evidence="5" id="KW-0472">Membrane</keyword>
<dbReference type="EMBL" id="JAHWDF010000006">
    <property type="protein sequence ID" value="MBW2961508.1"/>
    <property type="molecule type" value="Genomic_DNA"/>
</dbReference>
<dbReference type="Proteomes" id="UP000719267">
    <property type="component" value="Unassembled WGS sequence"/>
</dbReference>
<dbReference type="InterPro" id="IPR005052">
    <property type="entry name" value="Lectin_leg"/>
</dbReference>
<sequence>MKKNYFKLIFLVCFLMSINSFAQNTLIAEITGDPADITGWELVNDASVDGEEVVLTTNNMSQYGAIYYNEAYSLNQCAKWSVEFDFRMYDSSGEYADGLAFWYIDTPPTNFNEGETIGVPNGSNGLKIAFDTYDNDNNIGGTDNPEIQVGFGPDFSEADPNNYLLRSAVIPSLRNTNYQHAEIIWENGNIQVIIDGNIVIDGIPPTQPGASNFQTGYFGFSAATGAYTDKHSVKNVQVFIDAVILNSNNESITRCDNNGDGFEVFDLTSVQDNIFVDANAGAIYYPTEEDAQEGNTNYISDPTNYTNTIAYINDAAYIRVINASGCYSIAKINLNLGTLNLLNNSIDVVGDCDNNQNGLVNFNLTDFSDSFVSTVSNYDISFYTTLTGAENNDSSSLINNNTDYPVTAGTTVSVYIKVENVTTGCSAIGEMNLQTSQSPQIISLLDLTDCFNTGQSLAFNLTVNDVNILGTQDPSNFNINYYTSQTAAENDSNAIIFDDQFTLNTPGCQTLYARIESSTNSSCYSVDSFQVCANTVNLGIPINLNECSPNTSPMNFDLTQNESVILNGENYNLSYYESLTEAENAQNAITSINNYQALNDIQTIYVRAESTTNGNCYATVSFNIETSYGGLTTEEANLLICSEALTATVNLTSAINQLNLTADENIEGYYLTKIDADNLQNPISDASVFKNTNAKEEFFVRVENSDTSICYAIYRLTITLENCDIFIPDGFSPNADGVNDQFEITGLDNSNSYDLKIYQRNGRKIYEGNSNSEPWNGKFEGYNLPVGTYFYVLEIKTPISKKYEGWVYLNK</sequence>
<accession>A0ABS6W0X4</accession>
<dbReference type="PANTHER" id="PTHR12223">
    <property type="entry name" value="VESICULAR MANNOSE-BINDING LECTIN"/>
    <property type="match status" value="1"/>
</dbReference>
<evidence type="ECO:0000256" key="1">
    <source>
        <dbReference type="ARBA" id="ARBA00004479"/>
    </source>
</evidence>
<evidence type="ECO:0000256" key="2">
    <source>
        <dbReference type="ARBA" id="ARBA00022692"/>
    </source>
</evidence>
<evidence type="ECO:0000256" key="6">
    <source>
        <dbReference type="SAM" id="SignalP"/>
    </source>
</evidence>
<dbReference type="PROSITE" id="PS51328">
    <property type="entry name" value="L_LECTIN_LIKE"/>
    <property type="match status" value="1"/>
</dbReference>
<keyword evidence="9" id="KW-1185">Reference proteome</keyword>
<dbReference type="NCBIfam" id="TIGR04131">
    <property type="entry name" value="Bac_Flav_CTERM"/>
    <property type="match status" value="1"/>
</dbReference>
<evidence type="ECO:0000259" key="7">
    <source>
        <dbReference type="PROSITE" id="PS51328"/>
    </source>
</evidence>
<dbReference type="Pfam" id="PF03388">
    <property type="entry name" value="Lectin_leg-like"/>
    <property type="match status" value="1"/>
</dbReference>
<comment type="caution">
    <text evidence="8">The sequence shown here is derived from an EMBL/GenBank/DDBJ whole genome shotgun (WGS) entry which is preliminary data.</text>
</comment>
<evidence type="ECO:0000313" key="8">
    <source>
        <dbReference type="EMBL" id="MBW2961508.1"/>
    </source>
</evidence>
<comment type="subcellular location">
    <subcellularLocation>
        <location evidence="1">Membrane</location>
        <topology evidence="1">Single-pass type I membrane protein</topology>
    </subcellularLocation>
</comment>
<feature type="domain" description="L-type lectin-like" evidence="7">
    <location>
        <begin position="13"/>
        <end position="241"/>
    </location>
</feature>
<organism evidence="8 9">
    <name type="scientific">Mesonia aestuariivivens</name>
    <dbReference type="NCBI Taxonomy" id="2796128"/>
    <lineage>
        <taxon>Bacteria</taxon>
        <taxon>Pseudomonadati</taxon>
        <taxon>Bacteroidota</taxon>
        <taxon>Flavobacteriia</taxon>
        <taxon>Flavobacteriales</taxon>
        <taxon>Flavobacteriaceae</taxon>
        <taxon>Mesonia</taxon>
    </lineage>
</organism>
<name>A0ABS6W0X4_9FLAO</name>
<dbReference type="InterPro" id="IPR026341">
    <property type="entry name" value="T9SS_type_B"/>
</dbReference>
<proteinExistence type="predicted"/>
<protein>
    <submittedName>
        <fullName evidence="8">Gliding motility-associated C-terminal domain-containing protein</fullName>
    </submittedName>
</protein>
<keyword evidence="4" id="KW-1133">Transmembrane helix</keyword>
<feature type="signal peptide" evidence="6">
    <location>
        <begin position="1"/>
        <end position="22"/>
    </location>
</feature>